<evidence type="ECO:0000313" key="2">
    <source>
        <dbReference type="Proteomes" id="UP000024837"/>
    </source>
</evidence>
<dbReference type="PANTHER" id="PTHR37331:SF1">
    <property type="entry name" value="YALI0F11671P"/>
    <property type="match status" value="1"/>
</dbReference>
<dbReference type="AlphaFoldDB" id="W7HXB4"/>
<dbReference type="Proteomes" id="UP000024837">
    <property type="component" value="Unassembled WGS sequence"/>
</dbReference>
<dbReference type="OrthoDB" id="5397701at2759"/>
<name>W7HXB4_9PEZI</name>
<reference evidence="1 2" key="1">
    <citation type="submission" date="2013-05" db="EMBL/GenBank/DDBJ databases">
        <title>Drechslerella stenobrocha genome reveals carnivorous origination and mechanical trapping mechanism of predatory fungi.</title>
        <authorList>
            <person name="Liu X."/>
            <person name="Zhang W."/>
            <person name="Liu K."/>
        </authorList>
    </citation>
    <scope>NUCLEOTIDE SEQUENCE [LARGE SCALE GENOMIC DNA]</scope>
    <source>
        <strain evidence="1 2">248</strain>
    </source>
</reference>
<evidence type="ECO:0000313" key="1">
    <source>
        <dbReference type="EMBL" id="EWC48846.1"/>
    </source>
</evidence>
<dbReference type="EMBL" id="KI966371">
    <property type="protein sequence ID" value="EWC48846.1"/>
    <property type="molecule type" value="Genomic_DNA"/>
</dbReference>
<dbReference type="HOGENOM" id="CLU_080764_1_0_1"/>
<sequence length="223" mass="23432">MFATLLKRAGPAIRSPGALTIVQPSPLLFTRGVKTLPANKSIYIHPLPPTPQGQAYALSYLPTYNSSATSDTSPAILGHTTAIPPTPSTFTENPAFRKTLLTILHAHAAHDPAIRAEAFAAWCGSMRRGSGKRGDYAPVNVGGFHNVIDGRVAGATGMRAVPEPQDILGSVAVDGDGQVLSDAGFEACESWRVVTADGVGQLTEYLEEKLVEALQKGQKEGSG</sequence>
<dbReference type="PANTHER" id="PTHR37331">
    <property type="entry name" value="YALI0F11671P"/>
    <property type="match status" value="1"/>
</dbReference>
<organism evidence="1 2">
    <name type="scientific">Drechslerella stenobrocha 248</name>
    <dbReference type="NCBI Taxonomy" id="1043628"/>
    <lineage>
        <taxon>Eukaryota</taxon>
        <taxon>Fungi</taxon>
        <taxon>Dikarya</taxon>
        <taxon>Ascomycota</taxon>
        <taxon>Pezizomycotina</taxon>
        <taxon>Orbiliomycetes</taxon>
        <taxon>Orbiliales</taxon>
        <taxon>Orbiliaceae</taxon>
        <taxon>Drechslerella</taxon>
    </lineage>
</organism>
<proteinExistence type="predicted"/>
<keyword evidence="2" id="KW-1185">Reference proteome</keyword>
<protein>
    <submittedName>
        <fullName evidence="1">Uncharacterized protein</fullName>
    </submittedName>
</protein>
<gene>
    <name evidence="1" type="ORF">DRE_00151</name>
</gene>
<accession>W7HXB4</accession>